<reference evidence="1" key="1">
    <citation type="journal article" date="2020" name="bioRxiv">
        <title>Historical genomics reveals the evolutionary mechanisms behind multiple outbreaks of the host-specific coffee wilt pathogen Fusarium xylarioides.</title>
        <authorList>
            <person name="Peck D."/>
            <person name="Nowell R.W."/>
            <person name="Flood J."/>
            <person name="Ryan M.J."/>
            <person name="Barraclough T.G."/>
        </authorList>
    </citation>
    <scope>NUCLEOTIDE SEQUENCE</scope>
    <source>
        <strain evidence="1">IMI 127659i</strain>
    </source>
</reference>
<dbReference type="Proteomes" id="UP000750502">
    <property type="component" value="Unassembled WGS sequence"/>
</dbReference>
<reference evidence="1" key="2">
    <citation type="submission" date="2020-10" db="EMBL/GenBank/DDBJ databases">
        <authorList>
            <person name="Peck L.D."/>
            <person name="Nowell R.W."/>
            <person name="Flood J."/>
            <person name="Ryan M.J."/>
            <person name="Barraclough T.G."/>
        </authorList>
    </citation>
    <scope>NUCLEOTIDE SEQUENCE</scope>
    <source>
        <strain evidence="1">IMI 127659i</strain>
    </source>
</reference>
<name>A0A9P7HLP6_9HYPO</name>
<dbReference type="EMBL" id="JADFTT010000344">
    <property type="protein sequence ID" value="KAG5762883.1"/>
    <property type="molecule type" value="Genomic_DNA"/>
</dbReference>
<evidence type="ECO:0000313" key="2">
    <source>
        <dbReference type="Proteomes" id="UP000750502"/>
    </source>
</evidence>
<dbReference type="AlphaFoldDB" id="A0A9P7HLP6"/>
<proteinExistence type="predicted"/>
<accession>A0A9P7HLP6</accession>
<protein>
    <submittedName>
        <fullName evidence="1">Uncharacterized protein</fullName>
    </submittedName>
</protein>
<keyword evidence="2" id="KW-1185">Reference proteome</keyword>
<gene>
    <name evidence="1" type="ORF">H9Q72_009020</name>
</gene>
<comment type="caution">
    <text evidence="1">The sequence shown here is derived from an EMBL/GenBank/DDBJ whole genome shotgun (WGS) entry which is preliminary data.</text>
</comment>
<sequence length="70" mass="8031">MVDQFFLALRAARRPHLSAKLHKTSTYRWSSGVPWYPPPRIPRQCTSSAILVVQLIIDQGCAWATDQEYT</sequence>
<organism evidence="1 2">
    <name type="scientific">Fusarium xylarioides</name>
    <dbReference type="NCBI Taxonomy" id="221167"/>
    <lineage>
        <taxon>Eukaryota</taxon>
        <taxon>Fungi</taxon>
        <taxon>Dikarya</taxon>
        <taxon>Ascomycota</taxon>
        <taxon>Pezizomycotina</taxon>
        <taxon>Sordariomycetes</taxon>
        <taxon>Hypocreomycetidae</taxon>
        <taxon>Hypocreales</taxon>
        <taxon>Nectriaceae</taxon>
        <taxon>Fusarium</taxon>
        <taxon>Fusarium fujikuroi species complex</taxon>
    </lineage>
</organism>
<evidence type="ECO:0000313" key="1">
    <source>
        <dbReference type="EMBL" id="KAG5762883.1"/>
    </source>
</evidence>